<reference evidence="2" key="1">
    <citation type="submission" date="2017-04" db="EMBL/GenBank/DDBJ databases">
        <authorList>
            <person name="Varghese N."/>
            <person name="Submissions S."/>
        </authorList>
    </citation>
    <scope>NUCLEOTIDE SEQUENCE [LARGE SCALE GENOMIC DNA]</scope>
    <source>
        <strain evidence="2">DSM 12126</strain>
    </source>
</reference>
<dbReference type="Proteomes" id="UP000192756">
    <property type="component" value="Unassembled WGS sequence"/>
</dbReference>
<dbReference type="OrthoDB" id="196672at2"/>
<dbReference type="AlphaFoldDB" id="A0A1W2A367"/>
<dbReference type="RefSeq" id="WP_144008873.1">
    <property type="nucleotide sequence ID" value="NZ_FWXT01000001.1"/>
</dbReference>
<gene>
    <name evidence="1" type="ORF">SAMN04488524_1203</name>
</gene>
<proteinExistence type="predicted"/>
<protein>
    <submittedName>
        <fullName evidence="1">Uncharacterized protein</fullName>
    </submittedName>
</protein>
<accession>A0A1W2A367</accession>
<organism evidence="1 2">
    <name type="scientific">Pedobacter africanus</name>
    <dbReference type="NCBI Taxonomy" id="151894"/>
    <lineage>
        <taxon>Bacteria</taxon>
        <taxon>Pseudomonadati</taxon>
        <taxon>Bacteroidota</taxon>
        <taxon>Sphingobacteriia</taxon>
        <taxon>Sphingobacteriales</taxon>
        <taxon>Sphingobacteriaceae</taxon>
        <taxon>Pedobacter</taxon>
    </lineage>
</organism>
<evidence type="ECO:0000313" key="1">
    <source>
        <dbReference type="EMBL" id="SMC55189.1"/>
    </source>
</evidence>
<keyword evidence="2" id="KW-1185">Reference proteome</keyword>
<name>A0A1W2A367_9SPHI</name>
<dbReference type="EMBL" id="FWXT01000001">
    <property type="protein sequence ID" value="SMC55189.1"/>
    <property type="molecule type" value="Genomic_DNA"/>
</dbReference>
<sequence length="67" mass="7732">MMYAWIVRETDHDMIKREMKKYNLFFNGVKTLNQFLSIGSLAGPNPLPAVVAAADEYQLQNYCQLYA</sequence>
<evidence type="ECO:0000313" key="2">
    <source>
        <dbReference type="Proteomes" id="UP000192756"/>
    </source>
</evidence>